<reference evidence="2 3" key="1">
    <citation type="submission" date="2018-08" db="EMBL/GenBank/DDBJ databases">
        <title>A genome reference for cultivated species of the human gut microbiota.</title>
        <authorList>
            <person name="Zou Y."/>
            <person name="Xue W."/>
            <person name="Luo G."/>
        </authorList>
    </citation>
    <scope>NUCLEOTIDE SEQUENCE [LARGE SCALE GENOMIC DNA]</scope>
    <source>
        <strain evidence="2 3">AM42-30</strain>
    </source>
</reference>
<dbReference type="InterPro" id="IPR050266">
    <property type="entry name" value="AB_hydrolase_sf"/>
</dbReference>
<dbReference type="AlphaFoldDB" id="A0A413T900"/>
<gene>
    <name evidence="2" type="ORF">DW918_03185</name>
</gene>
<dbReference type="Gene3D" id="3.40.50.1820">
    <property type="entry name" value="alpha/beta hydrolase"/>
    <property type="match status" value="1"/>
</dbReference>
<accession>A0A413T900</accession>
<dbReference type="Proteomes" id="UP000285740">
    <property type="component" value="Unassembled WGS sequence"/>
</dbReference>
<dbReference type="EMBL" id="QSFV01000005">
    <property type="protein sequence ID" value="RHA81463.1"/>
    <property type="molecule type" value="Genomic_DNA"/>
</dbReference>
<feature type="domain" description="AB hydrolase-1" evidence="1">
    <location>
        <begin position="26"/>
        <end position="245"/>
    </location>
</feature>
<sequence length="263" mass="30307">MQQAILECKKGSVYYWYTNIDFTKRTVFLLHGLTANHAMFDKQIEFLSGKYNVIVWDAPAHGKSRPYSNFSYEDAAVVMLQILNRLQIKQVVLIGQSMGGFIAQSFISRYPEMVIGFVSIDSTPFGNYYSKSDIWWLKQIEWMCKPFSEKILKVSMAKQNAVTKAGRDNMLEMVSYYKKAELCHLMGIGYTGFLEDNKELQIHCPLLLLVGEKDNTGKVKQYNKEWSKRTGTKITWIPDAAHNSNVDNPNFVNYCIEEFLVNL</sequence>
<name>A0A413T900_9FIRM</name>
<dbReference type="GO" id="GO:0016787">
    <property type="term" value="F:hydrolase activity"/>
    <property type="evidence" value="ECO:0007669"/>
    <property type="project" value="UniProtKB-KW"/>
</dbReference>
<keyword evidence="2" id="KW-0378">Hydrolase</keyword>
<protein>
    <submittedName>
        <fullName evidence="2">Alpha/beta hydrolase</fullName>
    </submittedName>
</protein>
<proteinExistence type="predicted"/>
<dbReference type="Pfam" id="PF00561">
    <property type="entry name" value="Abhydrolase_1"/>
    <property type="match status" value="1"/>
</dbReference>
<dbReference type="InterPro" id="IPR000073">
    <property type="entry name" value="AB_hydrolase_1"/>
</dbReference>
<dbReference type="SUPFAM" id="SSF53474">
    <property type="entry name" value="alpha/beta-Hydrolases"/>
    <property type="match status" value="1"/>
</dbReference>
<dbReference type="PRINTS" id="PR00111">
    <property type="entry name" value="ABHYDROLASE"/>
</dbReference>
<evidence type="ECO:0000313" key="2">
    <source>
        <dbReference type="EMBL" id="RHA81463.1"/>
    </source>
</evidence>
<evidence type="ECO:0000313" key="3">
    <source>
        <dbReference type="Proteomes" id="UP000285740"/>
    </source>
</evidence>
<dbReference type="InterPro" id="IPR029058">
    <property type="entry name" value="AB_hydrolase_fold"/>
</dbReference>
<evidence type="ECO:0000259" key="1">
    <source>
        <dbReference type="Pfam" id="PF00561"/>
    </source>
</evidence>
<dbReference type="PANTHER" id="PTHR43798">
    <property type="entry name" value="MONOACYLGLYCEROL LIPASE"/>
    <property type="match status" value="1"/>
</dbReference>
<organism evidence="2 3">
    <name type="scientific">Eubacterium ventriosum</name>
    <dbReference type="NCBI Taxonomy" id="39496"/>
    <lineage>
        <taxon>Bacteria</taxon>
        <taxon>Bacillati</taxon>
        <taxon>Bacillota</taxon>
        <taxon>Clostridia</taxon>
        <taxon>Eubacteriales</taxon>
        <taxon>Eubacteriaceae</taxon>
        <taxon>Eubacterium</taxon>
    </lineage>
</organism>
<comment type="caution">
    <text evidence="2">The sequence shown here is derived from an EMBL/GenBank/DDBJ whole genome shotgun (WGS) entry which is preliminary data.</text>
</comment>